<gene>
    <name evidence="2" type="ORF">PVT68_03600</name>
</gene>
<organism evidence="2 3">
    <name type="scientific">Microbulbifer bruguierae</name>
    <dbReference type="NCBI Taxonomy" id="3029061"/>
    <lineage>
        <taxon>Bacteria</taxon>
        <taxon>Pseudomonadati</taxon>
        <taxon>Pseudomonadota</taxon>
        <taxon>Gammaproteobacteria</taxon>
        <taxon>Cellvibrionales</taxon>
        <taxon>Microbulbiferaceae</taxon>
        <taxon>Microbulbifer</taxon>
    </lineage>
</organism>
<protein>
    <recommendedName>
        <fullName evidence="4">Globin</fullName>
    </recommendedName>
</protein>
<accession>A0ABY8NII4</accession>
<proteinExistence type="predicted"/>
<keyword evidence="3" id="KW-1185">Reference proteome</keyword>
<dbReference type="InterPro" id="IPR009050">
    <property type="entry name" value="Globin-like_sf"/>
</dbReference>
<reference evidence="2 3" key="1">
    <citation type="submission" date="2023-02" db="EMBL/GenBank/DDBJ databases">
        <title>Description and genomic characterization of Microbulbifer bruguierae sp. nov., isolated from the sediment of mangrove plant Bruguiera sexangula.</title>
        <authorList>
            <person name="Long M."/>
        </authorList>
    </citation>
    <scope>NUCLEOTIDE SEQUENCE [LARGE SCALE GENOMIC DNA]</scope>
    <source>
        <strain evidence="2 3">H12</strain>
    </source>
</reference>
<dbReference type="InterPro" id="IPR012292">
    <property type="entry name" value="Globin/Proto"/>
</dbReference>
<feature type="region of interest" description="Disordered" evidence="1">
    <location>
        <begin position="1"/>
        <end position="21"/>
    </location>
</feature>
<dbReference type="Gene3D" id="1.10.490.10">
    <property type="entry name" value="Globins"/>
    <property type="match status" value="1"/>
</dbReference>
<dbReference type="RefSeq" id="WP_280321246.1">
    <property type="nucleotide sequence ID" value="NZ_CP118605.1"/>
</dbReference>
<evidence type="ECO:0008006" key="4">
    <source>
        <dbReference type="Google" id="ProtNLM"/>
    </source>
</evidence>
<evidence type="ECO:0000313" key="3">
    <source>
        <dbReference type="Proteomes" id="UP001236500"/>
    </source>
</evidence>
<dbReference type="Proteomes" id="UP001236500">
    <property type="component" value="Chromosome"/>
</dbReference>
<evidence type="ECO:0000256" key="1">
    <source>
        <dbReference type="SAM" id="MobiDB-lite"/>
    </source>
</evidence>
<sequence>MPRTVPTTVPTRAPAGAISTTSNDVHSGAVLQLLGGRQFVDHTVAEFYQAVGKYLAPDDISEHGKQQSRQAQFLSHALSELPEPTHTARARFLARGLNPPLFEAMLEFLDGRLQELGFSPQFRARLVESTSALYDRCEEPLSIAC</sequence>
<feature type="compositionally biased region" description="Low complexity" evidence="1">
    <location>
        <begin position="1"/>
        <end position="15"/>
    </location>
</feature>
<dbReference type="SUPFAM" id="SSF46458">
    <property type="entry name" value="Globin-like"/>
    <property type="match status" value="1"/>
</dbReference>
<evidence type="ECO:0000313" key="2">
    <source>
        <dbReference type="EMBL" id="WGL17388.1"/>
    </source>
</evidence>
<name>A0ABY8NII4_9GAMM</name>
<dbReference type="EMBL" id="CP118605">
    <property type="protein sequence ID" value="WGL17388.1"/>
    <property type="molecule type" value="Genomic_DNA"/>
</dbReference>